<dbReference type="Proteomes" id="UP000250235">
    <property type="component" value="Unassembled WGS sequence"/>
</dbReference>
<organism evidence="1 2">
    <name type="scientific">Dorcoceras hygrometricum</name>
    <dbReference type="NCBI Taxonomy" id="472368"/>
    <lineage>
        <taxon>Eukaryota</taxon>
        <taxon>Viridiplantae</taxon>
        <taxon>Streptophyta</taxon>
        <taxon>Embryophyta</taxon>
        <taxon>Tracheophyta</taxon>
        <taxon>Spermatophyta</taxon>
        <taxon>Magnoliopsida</taxon>
        <taxon>eudicotyledons</taxon>
        <taxon>Gunneridae</taxon>
        <taxon>Pentapetalae</taxon>
        <taxon>asterids</taxon>
        <taxon>lamiids</taxon>
        <taxon>Lamiales</taxon>
        <taxon>Gesneriaceae</taxon>
        <taxon>Didymocarpoideae</taxon>
        <taxon>Trichosporeae</taxon>
        <taxon>Loxocarpinae</taxon>
        <taxon>Dorcoceras</taxon>
    </lineage>
</organism>
<proteinExistence type="predicted"/>
<keyword evidence="2" id="KW-1185">Reference proteome</keyword>
<accession>A0A2Z7CFM4</accession>
<dbReference type="AlphaFoldDB" id="A0A2Z7CFM4"/>
<sequence>MAHSSCAAVARTTQPINLSLDRPPSACTYFWPCNTPAETHIEFRSQKFYPLGYRWGNSHIQPIKHEIET</sequence>
<dbReference type="EMBL" id="KQ998136">
    <property type="protein sequence ID" value="KZV43313.1"/>
    <property type="molecule type" value="Genomic_DNA"/>
</dbReference>
<protein>
    <submittedName>
        <fullName evidence="1">Uncharacterized protein</fullName>
    </submittedName>
</protein>
<reference evidence="1 2" key="1">
    <citation type="journal article" date="2015" name="Proc. Natl. Acad. Sci. U.S.A.">
        <title>The resurrection genome of Boea hygrometrica: A blueprint for survival of dehydration.</title>
        <authorList>
            <person name="Xiao L."/>
            <person name="Yang G."/>
            <person name="Zhang L."/>
            <person name="Yang X."/>
            <person name="Zhao S."/>
            <person name="Ji Z."/>
            <person name="Zhou Q."/>
            <person name="Hu M."/>
            <person name="Wang Y."/>
            <person name="Chen M."/>
            <person name="Xu Y."/>
            <person name="Jin H."/>
            <person name="Xiao X."/>
            <person name="Hu G."/>
            <person name="Bao F."/>
            <person name="Hu Y."/>
            <person name="Wan P."/>
            <person name="Li L."/>
            <person name="Deng X."/>
            <person name="Kuang T."/>
            <person name="Xiang C."/>
            <person name="Zhu J.K."/>
            <person name="Oliver M.J."/>
            <person name="He Y."/>
        </authorList>
    </citation>
    <scope>NUCLEOTIDE SEQUENCE [LARGE SCALE GENOMIC DNA]</scope>
    <source>
        <strain evidence="2">cv. XS01</strain>
    </source>
</reference>
<name>A0A2Z7CFM4_9LAMI</name>
<gene>
    <name evidence="1" type="ORF">F511_33609</name>
</gene>
<evidence type="ECO:0000313" key="2">
    <source>
        <dbReference type="Proteomes" id="UP000250235"/>
    </source>
</evidence>
<evidence type="ECO:0000313" key="1">
    <source>
        <dbReference type="EMBL" id="KZV43313.1"/>
    </source>
</evidence>